<evidence type="ECO:0000313" key="1">
    <source>
        <dbReference type="EMBL" id="AMD21723.1"/>
    </source>
</evidence>
<gene>
    <name evidence="1" type="ORF">AW171_hschr63694</name>
</gene>
<dbReference type="EMBL" id="CP014246">
    <property type="protein sequence ID" value="AMD21723.1"/>
    <property type="molecule type" value="Genomic_DNA"/>
</dbReference>
<name>A0A120K2J1_9SACH</name>
<dbReference type="Proteomes" id="UP000243052">
    <property type="component" value="Chromosome vi"/>
</dbReference>
<dbReference type="RefSeq" id="XP_017988719.1">
    <property type="nucleotide sequence ID" value="XM_018133155.1"/>
</dbReference>
<proteinExistence type="predicted"/>
<reference evidence="1 2" key="1">
    <citation type="submission" date="2016-01" db="EMBL/GenBank/DDBJ databases">
        <title>Genome sequence of the yeast Holleya sinecauda.</title>
        <authorList>
            <person name="Dietrich F.S."/>
        </authorList>
    </citation>
    <scope>NUCLEOTIDE SEQUENCE [LARGE SCALE GENOMIC DNA]</scope>
    <source>
        <strain evidence="1 2">ATCC 58844</strain>
    </source>
</reference>
<organism evidence="1 2">
    <name type="scientific">Eremothecium sinecaudum</name>
    <dbReference type="NCBI Taxonomy" id="45286"/>
    <lineage>
        <taxon>Eukaryota</taxon>
        <taxon>Fungi</taxon>
        <taxon>Dikarya</taxon>
        <taxon>Ascomycota</taxon>
        <taxon>Saccharomycotina</taxon>
        <taxon>Saccharomycetes</taxon>
        <taxon>Saccharomycetales</taxon>
        <taxon>Saccharomycetaceae</taxon>
        <taxon>Eremothecium</taxon>
    </lineage>
</organism>
<dbReference type="GeneID" id="28725028"/>
<accession>A0A120K2J1</accession>
<dbReference type="OrthoDB" id="4081130at2759"/>
<sequence length="220" mass="25365">MLRQVIARSFRLSRCCISRRLYSTKPPRPDEMPKFRNLIIVSVIGTLIFIQAVNAVDKNKPKNSFSEDEYSRIMSGLKRKISIFSQGDITVHLVPSTISTNKLPDYKESKIIEVRDVAEYYRKQENDRYQALLDETFNVHKENYLSKLPVGTIAMLLGRYMKDRCQKGDTVYVVGFPDSIKEAIKFETEVSVVSSVISNKTTQDFELVKYFQTVDKITTI</sequence>
<evidence type="ECO:0000313" key="2">
    <source>
        <dbReference type="Proteomes" id="UP000243052"/>
    </source>
</evidence>
<keyword evidence="2" id="KW-1185">Reference proteome</keyword>
<protein>
    <submittedName>
        <fullName evidence="1">HFL133Wp</fullName>
    </submittedName>
</protein>
<dbReference type="AlphaFoldDB" id="A0A120K2J1"/>